<feature type="non-terminal residue" evidence="2">
    <location>
        <position position="23"/>
    </location>
</feature>
<dbReference type="EMBL" id="LXQA011364463">
    <property type="protein sequence ID" value="MCI94717.1"/>
    <property type="molecule type" value="Genomic_DNA"/>
</dbReference>
<organism evidence="2 3">
    <name type="scientific">Trifolium medium</name>
    <dbReference type="NCBI Taxonomy" id="97028"/>
    <lineage>
        <taxon>Eukaryota</taxon>
        <taxon>Viridiplantae</taxon>
        <taxon>Streptophyta</taxon>
        <taxon>Embryophyta</taxon>
        <taxon>Tracheophyta</taxon>
        <taxon>Spermatophyta</taxon>
        <taxon>Magnoliopsida</taxon>
        <taxon>eudicotyledons</taxon>
        <taxon>Gunneridae</taxon>
        <taxon>Pentapetalae</taxon>
        <taxon>rosids</taxon>
        <taxon>fabids</taxon>
        <taxon>Fabales</taxon>
        <taxon>Fabaceae</taxon>
        <taxon>Papilionoideae</taxon>
        <taxon>50 kb inversion clade</taxon>
        <taxon>NPAAA clade</taxon>
        <taxon>Hologalegina</taxon>
        <taxon>IRL clade</taxon>
        <taxon>Trifolieae</taxon>
        <taxon>Trifolium</taxon>
    </lineage>
</organism>
<sequence length="23" mass="2576">MQIKTIKNIAPVPPLARRQTATQ</sequence>
<dbReference type="Proteomes" id="UP000265520">
    <property type="component" value="Unassembled WGS sequence"/>
</dbReference>
<accession>A0A392W338</accession>
<comment type="caution">
    <text evidence="2">The sequence shown here is derived from an EMBL/GenBank/DDBJ whole genome shotgun (WGS) entry which is preliminary data.</text>
</comment>
<evidence type="ECO:0000313" key="2">
    <source>
        <dbReference type="EMBL" id="MCI94717.1"/>
    </source>
</evidence>
<protein>
    <submittedName>
        <fullName evidence="2">Uncharacterized protein</fullName>
    </submittedName>
</protein>
<reference evidence="2 3" key="1">
    <citation type="journal article" date="2018" name="Front. Plant Sci.">
        <title>Red Clover (Trifolium pratense) and Zigzag Clover (T. medium) - A Picture of Genomic Similarities and Differences.</title>
        <authorList>
            <person name="Dluhosova J."/>
            <person name="Istvanek J."/>
            <person name="Nedelnik J."/>
            <person name="Repkova J."/>
        </authorList>
    </citation>
    <scope>NUCLEOTIDE SEQUENCE [LARGE SCALE GENOMIC DNA]</scope>
    <source>
        <strain evidence="3">cv. 10/8</strain>
        <tissue evidence="2">Leaf</tissue>
    </source>
</reference>
<name>A0A392W338_9FABA</name>
<evidence type="ECO:0000256" key="1">
    <source>
        <dbReference type="SAM" id="MobiDB-lite"/>
    </source>
</evidence>
<dbReference type="AlphaFoldDB" id="A0A392W338"/>
<feature type="region of interest" description="Disordered" evidence="1">
    <location>
        <begin position="1"/>
        <end position="23"/>
    </location>
</feature>
<keyword evidence="3" id="KW-1185">Reference proteome</keyword>
<proteinExistence type="predicted"/>
<evidence type="ECO:0000313" key="3">
    <source>
        <dbReference type="Proteomes" id="UP000265520"/>
    </source>
</evidence>